<reference evidence="2" key="1">
    <citation type="submission" date="2017-12" db="EMBL/GenBank/DDBJ databases">
        <title>Gene loss provides genomic basis for host adaptation in cereal stripe rust fungi.</title>
        <authorList>
            <person name="Xia C."/>
        </authorList>
    </citation>
    <scope>NUCLEOTIDE SEQUENCE [LARGE SCALE GENOMIC DNA]</scope>
    <source>
        <strain evidence="2">93-210</strain>
    </source>
</reference>
<evidence type="ECO:0000256" key="1">
    <source>
        <dbReference type="SAM" id="MobiDB-lite"/>
    </source>
</evidence>
<protein>
    <submittedName>
        <fullName evidence="2">Uncharacterized protein</fullName>
    </submittedName>
</protein>
<evidence type="ECO:0000313" key="2">
    <source>
        <dbReference type="EMBL" id="POW09044.1"/>
    </source>
</evidence>
<evidence type="ECO:0000313" key="3">
    <source>
        <dbReference type="Proteomes" id="UP000239156"/>
    </source>
</evidence>
<organism evidence="2 3">
    <name type="scientific">Puccinia striiformis</name>
    <dbReference type="NCBI Taxonomy" id="27350"/>
    <lineage>
        <taxon>Eukaryota</taxon>
        <taxon>Fungi</taxon>
        <taxon>Dikarya</taxon>
        <taxon>Basidiomycota</taxon>
        <taxon>Pucciniomycotina</taxon>
        <taxon>Pucciniomycetes</taxon>
        <taxon>Pucciniales</taxon>
        <taxon>Pucciniaceae</taxon>
        <taxon>Puccinia</taxon>
    </lineage>
</organism>
<accession>A0A2S4VHL5</accession>
<dbReference type="VEuPathDB" id="FungiDB:PSHT_16240"/>
<feature type="region of interest" description="Disordered" evidence="1">
    <location>
        <begin position="176"/>
        <end position="197"/>
    </location>
</feature>
<comment type="caution">
    <text evidence="2">The sequence shown here is derived from an EMBL/GenBank/DDBJ whole genome shotgun (WGS) entry which is preliminary data.</text>
</comment>
<sequence>MICRTCYPQMNPCQVDATAETNGGHSNCATGAAGLQLPSRSNCATGQCCSNWEIRFFTITSFFNNWPNTPSTNPKVSAHQLILPSPPILVSNNIEFWLPIGLTITMEGHGGGDTWASMRDEYQPQTNPHPLITVFTVQCRTLSFSVQSGWWRDIQLPSRRQSFQVISITTTKLLPSQPHRRGGHSTGTQGDGGHTYSNPHQLGHWAAMYLVIQMDCKAIAIFQEGRPYDWLKVVGAVPSQAPHPLGHWAAMVPLTAVVLVQSVPCESAPPAPHPLRNGTKAANSFPMTSALRVILIGNQPPVAAIQAGLANTPETWTRQQHRCAPRRPPGYATTSRHSEAVDGEDGPALFNIPENERWPASVVMQLCWFESFAGTPQCPLEKAAAQKGQTTNSLTTFITTTLRRVLLSPELDSYGRQSSLKNAGGKTPYALVKDALDAQSTGWLETNLSVKWREDGELVEKVEQAIIKRLKSDKNTLATIIKTGLANPSGVPRLRQLISEDITYAARARLAYLRLVIHLNQLEHERVKGTRNPAPPHFWTAVEEDLARRVGKRAIYKYAFGSLIIVKDRALWGNNATLAKDITADRAALPTNEEITAKIAQLNGRANEGEANDKSDGGDDPMV</sequence>
<dbReference type="VEuPathDB" id="FungiDB:PSTT_07078"/>
<dbReference type="EMBL" id="PKSL01000059">
    <property type="protein sequence ID" value="POW09044.1"/>
    <property type="molecule type" value="Genomic_DNA"/>
</dbReference>
<feature type="region of interest" description="Disordered" evidence="1">
    <location>
        <begin position="316"/>
        <end position="345"/>
    </location>
</feature>
<proteinExistence type="predicted"/>
<dbReference type="AlphaFoldDB" id="A0A2S4VHL5"/>
<name>A0A2S4VHL5_9BASI</name>
<gene>
    <name evidence="2" type="ORF">PSTT_07078</name>
</gene>
<keyword evidence="3" id="KW-1185">Reference proteome</keyword>
<dbReference type="VEuPathDB" id="FungiDB:PSHT_10558"/>
<feature type="region of interest" description="Disordered" evidence="1">
    <location>
        <begin position="601"/>
        <end position="623"/>
    </location>
</feature>
<dbReference type="Proteomes" id="UP000239156">
    <property type="component" value="Unassembled WGS sequence"/>
</dbReference>
<feature type="compositionally biased region" description="Basic and acidic residues" evidence="1">
    <location>
        <begin position="607"/>
        <end position="617"/>
    </location>
</feature>